<dbReference type="RefSeq" id="WP_284874146.1">
    <property type="nucleotide sequence ID" value="NZ_CP126970.1"/>
</dbReference>
<sequence>MTTIISWALVAFALISTVPSIRRAWRRSVSGRNMVTDLLATAILILAVGFIPTIWNGTVPVALWWLLAGLLGILAGVVTHRLLTGHRHEENGVGVGV</sequence>
<dbReference type="EMBL" id="CP126970">
    <property type="protein sequence ID" value="WIM69552.1"/>
    <property type="molecule type" value="Genomic_DNA"/>
</dbReference>
<keyword evidence="1" id="KW-0812">Transmembrane</keyword>
<feature type="transmembrane region" description="Helical" evidence="1">
    <location>
        <begin position="37"/>
        <end position="55"/>
    </location>
</feature>
<dbReference type="Proteomes" id="UP001238805">
    <property type="component" value="Chromosome"/>
</dbReference>
<name>A0ABY8VJK9_9CORY</name>
<evidence type="ECO:0000313" key="3">
    <source>
        <dbReference type="Proteomes" id="UP001238805"/>
    </source>
</evidence>
<evidence type="ECO:0000256" key="1">
    <source>
        <dbReference type="SAM" id="Phobius"/>
    </source>
</evidence>
<keyword evidence="1" id="KW-1133">Transmembrane helix</keyword>
<organism evidence="2 3">
    <name type="scientific">Corynebacterium suedekumii</name>
    <dbReference type="NCBI Taxonomy" id="3049801"/>
    <lineage>
        <taxon>Bacteria</taxon>
        <taxon>Bacillati</taxon>
        <taxon>Actinomycetota</taxon>
        <taxon>Actinomycetes</taxon>
        <taxon>Mycobacteriales</taxon>
        <taxon>Corynebacteriaceae</taxon>
        <taxon>Corynebacterium</taxon>
    </lineage>
</organism>
<protein>
    <submittedName>
        <fullName evidence="2">Uncharacterized protein</fullName>
    </submittedName>
</protein>
<keyword evidence="3" id="KW-1185">Reference proteome</keyword>
<evidence type="ECO:0000313" key="2">
    <source>
        <dbReference type="EMBL" id="WIM69552.1"/>
    </source>
</evidence>
<reference evidence="2 3" key="1">
    <citation type="submission" date="2023-05" db="EMBL/GenBank/DDBJ databases">
        <title>Corynebacterium suedekumii sp. nov. and Corynebacterium breve sp. nov. isolated from raw cow's milk.</title>
        <authorList>
            <person name="Baer M.K."/>
            <person name="Mehl L."/>
            <person name="Hellmuth R."/>
            <person name="Marke G."/>
            <person name="Lipski A."/>
        </authorList>
    </citation>
    <scope>NUCLEOTIDE SEQUENCE [LARGE SCALE GENOMIC DNA]</scope>
    <source>
        <strain evidence="2 3">LM112</strain>
    </source>
</reference>
<feature type="transmembrane region" description="Helical" evidence="1">
    <location>
        <begin position="61"/>
        <end position="79"/>
    </location>
</feature>
<feature type="transmembrane region" description="Helical" evidence="1">
    <location>
        <begin position="6"/>
        <end position="25"/>
    </location>
</feature>
<keyword evidence="1" id="KW-0472">Membrane</keyword>
<proteinExistence type="predicted"/>
<gene>
    <name evidence="2" type="ORF">QP029_09885</name>
</gene>
<accession>A0ABY8VJK9</accession>